<proteinExistence type="predicted"/>
<dbReference type="RefSeq" id="WP_025360172.1">
    <property type="nucleotide sequence ID" value="NZ_BAAABQ010000084.1"/>
</dbReference>
<dbReference type="PROSITE" id="PS50175">
    <property type="entry name" value="ASP_PROT_RETROV"/>
    <property type="match status" value="1"/>
</dbReference>
<evidence type="ECO:0000313" key="3">
    <source>
        <dbReference type="Proteomes" id="UP000517916"/>
    </source>
</evidence>
<gene>
    <name evidence="2" type="ORF">BC739_002689</name>
</gene>
<sequence>MTDGPLIGAGGLLRVAGLPARLWTEAGNPELFTRLRERVVEQQCYAEFAGTLADRLGAELVPHPYLEPEERAGLLALRRLLHRGSPVPEADCYALAGAVSGLSPELAEDLAHAGDWSAALAVREQAAEQAVLAEQRRLAGLPWRLVTASPFATRAVTEAAPGMMDDIQRRLDFGENWDSKRLRHRADYLLRVLARGAAKPTPRDWLGHVGLLPVGERRGNWTQVGASAAHWVANIQAERRQLAANLDLRGATMTITGLHWLRDHEHMSCWVVDPADRTALRRVLVRRTPALDAVRRALESGVRDADELVRLLSPTADEERREVLRGFLRHLVELGVVQLSAEPASELIGWDGEVTSHAEPGFVDVYRQVGGTMPADAVGRLQELVGQASRVGELLASASPPPREHPILALVGPAPRPVTEVLAEYLRAHRDCADPELRLWDNGIAHDRPSWPEPPADPASPYGRLLALLDTDAEQVVLTPRQLDELGAPPAQPSSWPMDCLVRPIGGGGSSGAVLEAVTYAGVVDARFAEALHQLHGEVPQVTAYRRFLDELARRCGAEFVEILVPPLHDKAANAVRRPHYCPTWTGDADAASYQPGGGRYLPLERITVRRVGSRIVAEDVDGPDGMALWPIHHATRTPLAPWGLVITLLSAASPARQLARPLALGSPATALRHRDRLPRLVLAGGLVLCGAQWRIGREQLPATDLPVPQRIRELAALRIGTGVPRWVFARTEGGHQPRPVDLDSVGALRVLDKLLADAPHGTLLFEEMLPDPEHLPFRDADRAPIAGQLLARLPHESTPNRLAARATLAWARLINAEQDRALPSQRAQSTTGIPVGN</sequence>
<dbReference type="Proteomes" id="UP000517916">
    <property type="component" value="Unassembled WGS sequence"/>
</dbReference>
<reference evidence="2 3" key="1">
    <citation type="submission" date="2020-08" db="EMBL/GenBank/DDBJ databases">
        <title>Genomic Encyclopedia of Archaeal and Bacterial Type Strains, Phase II (KMG-II): from individual species to whole genera.</title>
        <authorList>
            <person name="Goeker M."/>
        </authorList>
    </citation>
    <scope>NUCLEOTIDE SEQUENCE [LARGE SCALE GENOMIC DNA]</scope>
    <source>
        <strain evidence="2 3">DSM 43850</strain>
    </source>
</reference>
<comment type="caution">
    <text evidence="2">The sequence shown here is derived from an EMBL/GenBank/DDBJ whole genome shotgun (WGS) entry which is preliminary data.</text>
</comment>
<protein>
    <recommendedName>
        <fullName evidence="1">Peptidase A2 domain-containing protein</fullName>
    </recommendedName>
</protein>
<evidence type="ECO:0000313" key="2">
    <source>
        <dbReference type="EMBL" id="MBA8925490.1"/>
    </source>
</evidence>
<accession>A0ABR6BF50</accession>
<dbReference type="InterPro" id="IPR001995">
    <property type="entry name" value="Peptidase_A2_cat"/>
</dbReference>
<dbReference type="EMBL" id="JACJID010000002">
    <property type="protein sequence ID" value="MBA8925490.1"/>
    <property type="molecule type" value="Genomic_DNA"/>
</dbReference>
<keyword evidence="3" id="KW-1185">Reference proteome</keyword>
<feature type="domain" description="Peptidase A2" evidence="1">
    <location>
        <begin position="465"/>
        <end position="507"/>
    </location>
</feature>
<name>A0ABR6BF50_9PSEU</name>
<organism evidence="2 3">
    <name type="scientific">Kutzneria viridogrisea</name>
    <dbReference type="NCBI Taxonomy" id="47990"/>
    <lineage>
        <taxon>Bacteria</taxon>
        <taxon>Bacillati</taxon>
        <taxon>Actinomycetota</taxon>
        <taxon>Actinomycetes</taxon>
        <taxon>Pseudonocardiales</taxon>
        <taxon>Pseudonocardiaceae</taxon>
        <taxon>Kutzneria</taxon>
    </lineage>
</organism>
<evidence type="ECO:0000259" key="1">
    <source>
        <dbReference type="PROSITE" id="PS50175"/>
    </source>
</evidence>